<keyword evidence="4" id="KW-0808">Transferase</keyword>
<organism evidence="7 8">
    <name type="scientific">Luteipulveratus mongoliensis</name>
    <dbReference type="NCBI Taxonomy" id="571913"/>
    <lineage>
        <taxon>Bacteria</taxon>
        <taxon>Bacillati</taxon>
        <taxon>Actinomycetota</taxon>
        <taxon>Actinomycetes</taxon>
        <taxon>Micrococcales</taxon>
        <taxon>Dermacoccaceae</taxon>
        <taxon>Luteipulveratus</taxon>
    </lineage>
</organism>
<dbReference type="PANTHER" id="PTHR43182:SF1">
    <property type="entry name" value="COBALT-PRECORRIN-7 C(5)-METHYLTRANSFERASE"/>
    <property type="match status" value="1"/>
</dbReference>
<dbReference type="CDD" id="cd11644">
    <property type="entry name" value="Precorrin-6Y-MT"/>
    <property type="match status" value="1"/>
</dbReference>
<dbReference type="Pfam" id="PF00590">
    <property type="entry name" value="TP_methylase"/>
    <property type="match status" value="1"/>
</dbReference>
<dbReference type="AlphaFoldDB" id="A0A0K1JM62"/>
<keyword evidence="2" id="KW-0169">Cobalamin biosynthesis</keyword>
<evidence type="ECO:0000313" key="8">
    <source>
        <dbReference type="Proteomes" id="UP000066480"/>
    </source>
</evidence>
<evidence type="ECO:0000256" key="4">
    <source>
        <dbReference type="ARBA" id="ARBA00022679"/>
    </source>
</evidence>
<evidence type="ECO:0000256" key="5">
    <source>
        <dbReference type="ARBA" id="ARBA00022691"/>
    </source>
</evidence>
<dbReference type="PANTHER" id="PTHR43182">
    <property type="entry name" value="COBALT-PRECORRIN-6B C(15)-METHYLTRANSFERASE (DECARBOXYLATING)"/>
    <property type="match status" value="1"/>
</dbReference>
<dbReference type="InterPro" id="IPR029063">
    <property type="entry name" value="SAM-dependent_MTases_sf"/>
</dbReference>
<dbReference type="GO" id="GO:0009236">
    <property type="term" value="P:cobalamin biosynthetic process"/>
    <property type="evidence" value="ECO:0007669"/>
    <property type="project" value="UniProtKB-UniPathway"/>
</dbReference>
<dbReference type="NCBIfam" id="TIGR02467">
    <property type="entry name" value="CbiE"/>
    <property type="match status" value="1"/>
</dbReference>
<evidence type="ECO:0000256" key="2">
    <source>
        <dbReference type="ARBA" id="ARBA00022573"/>
    </source>
</evidence>
<dbReference type="PATRIC" id="fig|571913.6.peg.4321"/>
<keyword evidence="3" id="KW-0489">Methyltransferase</keyword>
<reference evidence="7 8" key="1">
    <citation type="submission" date="2015-03" db="EMBL/GenBank/DDBJ databases">
        <title>Luteipulveratus halotolerans sp. nov., a novel actinobacterium (Dermacoccaceae) from Sarawak, Malaysia.</title>
        <authorList>
            <person name="Juboi H."/>
            <person name="Basik A."/>
            <person name="Shamsul S.S."/>
            <person name="Arnold P."/>
            <person name="Schmitt E.K."/>
            <person name="Sanglier J.-J."/>
            <person name="Yeo T."/>
        </authorList>
    </citation>
    <scope>NUCLEOTIDE SEQUENCE [LARGE SCALE GENOMIC DNA]</scope>
    <source>
        <strain evidence="7 8">MN07-A0370</strain>
    </source>
</reference>
<dbReference type="PIRSF" id="PIRSF036428">
    <property type="entry name" value="CobL"/>
    <property type="match status" value="1"/>
</dbReference>
<dbReference type="NCBIfam" id="TIGR02469">
    <property type="entry name" value="CbiT"/>
    <property type="match status" value="1"/>
</dbReference>
<evidence type="ECO:0000256" key="1">
    <source>
        <dbReference type="ARBA" id="ARBA00004953"/>
    </source>
</evidence>
<dbReference type="InterPro" id="IPR014777">
    <property type="entry name" value="4pyrrole_Mease_sub1"/>
</dbReference>
<dbReference type="SUPFAM" id="SSF53790">
    <property type="entry name" value="Tetrapyrrole methylase"/>
    <property type="match status" value="1"/>
</dbReference>
<dbReference type="UniPathway" id="UPA00148"/>
<accession>A0A0K1JM62</accession>
<dbReference type="InterPro" id="IPR035996">
    <property type="entry name" value="4pyrrol_Methylase_sf"/>
</dbReference>
<dbReference type="InterPro" id="IPR012818">
    <property type="entry name" value="CbiE"/>
</dbReference>
<dbReference type="SUPFAM" id="SSF53335">
    <property type="entry name" value="S-adenosyl-L-methionine-dependent methyltransferases"/>
    <property type="match status" value="1"/>
</dbReference>
<comment type="pathway">
    <text evidence="1">Cofactor biosynthesis; adenosylcobalamin biosynthesis.</text>
</comment>
<dbReference type="Gene3D" id="3.40.50.150">
    <property type="entry name" value="Vaccinia Virus protein VP39"/>
    <property type="match status" value="1"/>
</dbReference>
<proteinExistence type="predicted"/>
<dbReference type="Proteomes" id="UP000066480">
    <property type="component" value="Chromosome"/>
</dbReference>
<dbReference type="InterPro" id="IPR050714">
    <property type="entry name" value="Cobalamin_biosynth_MTase"/>
</dbReference>
<evidence type="ECO:0000313" key="7">
    <source>
        <dbReference type="EMBL" id="AKU17799.1"/>
    </source>
</evidence>
<dbReference type="OrthoDB" id="9787825at2"/>
<dbReference type="GO" id="GO:0032259">
    <property type="term" value="P:methylation"/>
    <property type="evidence" value="ECO:0007669"/>
    <property type="project" value="UniProtKB-KW"/>
</dbReference>
<sequence length="404" mass="43005">MVRVPPVNTVTVVGIGADGWSGLPRSRQEIVLGAEVVVGGRRHLDMVPDVPRQVRRSWPSPLREGLPALLAQYDGRRLVALASGDPLLSGVGTTLIDLLGPERVEIVPAVSSVSLAHARMGWPYESATVVSLVDRPVEDLARRLAPRRRLTVLSADESTPGAVAELLTEQGMGTAEMTAWSNLAAPDEWVARGRAETWSAEVSRLNILCITCPADAPSHGLVAGLPDDAFEHDGQLTKRDIRASALARLAPRPGERLWDVGAGAGSIAIEWMRAHRDCTAIAIESSPERAERISRNASRFGLPTLEVVTGTAPEALDGLAQPDAIFVGGGAGIAGVLDRCLEALSEGGRLVAHAVTIDTEGVLVAAQREHGGELSRITVETVEPLGTMRGWRPSRAITQWSLTR</sequence>
<name>A0A0K1JM62_9MICO</name>
<evidence type="ECO:0000256" key="3">
    <source>
        <dbReference type="ARBA" id="ARBA00022603"/>
    </source>
</evidence>
<dbReference type="Pfam" id="PF01135">
    <property type="entry name" value="PCMT"/>
    <property type="match status" value="1"/>
</dbReference>
<dbReference type="STRING" id="571913.VV02_21310"/>
<dbReference type="InterPro" id="IPR000878">
    <property type="entry name" value="4pyrrol_Mease"/>
</dbReference>
<feature type="domain" description="Tetrapyrrole methylase" evidence="6">
    <location>
        <begin position="9"/>
        <end position="196"/>
    </location>
</feature>
<evidence type="ECO:0000259" key="6">
    <source>
        <dbReference type="Pfam" id="PF00590"/>
    </source>
</evidence>
<dbReference type="InterPro" id="IPR006365">
    <property type="entry name" value="Cbl_synth_CobL"/>
</dbReference>
<dbReference type="CDD" id="cd02440">
    <property type="entry name" value="AdoMet_MTases"/>
    <property type="match status" value="1"/>
</dbReference>
<keyword evidence="8" id="KW-1185">Reference proteome</keyword>
<dbReference type="InterPro" id="IPR014008">
    <property type="entry name" value="Cbl_synth_MTase_CbiT"/>
</dbReference>
<dbReference type="KEGG" id="lmoi:VV02_21310"/>
<dbReference type="GO" id="GO:0008276">
    <property type="term" value="F:protein methyltransferase activity"/>
    <property type="evidence" value="ECO:0007669"/>
    <property type="project" value="InterPro"/>
</dbReference>
<dbReference type="EMBL" id="CP011112">
    <property type="protein sequence ID" value="AKU17799.1"/>
    <property type="molecule type" value="Genomic_DNA"/>
</dbReference>
<gene>
    <name evidence="7" type="ORF">VV02_21310</name>
</gene>
<dbReference type="Gene3D" id="3.40.1010.10">
    <property type="entry name" value="Cobalt-precorrin-4 Transmethylase, Domain 1"/>
    <property type="match status" value="1"/>
</dbReference>
<protein>
    <recommendedName>
        <fullName evidence="6">Tetrapyrrole methylase domain-containing protein</fullName>
    </recommendedName>
</protein>
<keyword evidence="5" id="KW-0949">S-adenosyl-L-methionine</keyword>